<name>A0A3M0ATY6_9GAMM</name>
<evidence type="ECO:0000259" key="12">
    <source>
        <dbReference type="PROSITE" id="PS51177"/>
    </source>
</evidence>
<dbReference type="InterPro" id="IPR017938">
    <property type="entry name" value="Riboflavin_synthase-like_b-brl"/>
</dbReference>
<dbReference type="CDD" id="cd00402">
    <property type="entry name" value="Riboflavin_synthase_like"/>
    <property type="match status" value="1"/>
</dbReference>
<dbReference type="PIRSF" id="PIRSF000498">
    <property type="entry name" value="Riboflavin_syn_A"/>
    <property type="match status" value="1"/>
</dbReference>
<feature type="repeat" description="Lumazine-binding" evidence="11">
    <location>
        <begin position="98"/>
        <end position="194"/>
    </location>
</feature>
<dbReference type="Proteomes" id="UP000267187">
    <property type="component" value="Unassembled WGS sequence"/>
</dbReference>
<evidence type="ECO:0000256" key="2">
    <source>
        <dbReference type="ARBA" id="ARBA00002803"/>
    </source>
</evidence>
<comment type="catalytic activity">
    <reaction evidence="1">
        <text>2 6,7-dimethyl-8-(1-D-ribityl)lumazine + H(+) = 5-amino-6-(D-ribitylamino)uracil + riboflavin</text>
        <dbReference type="Rhea" id="RHEA:20772"/>
        <dbReference type="ChEBI" id="CHEBI:15378"/>
        <dbReference type="ChEBI" id="CHEBI:15934"/>
        <dbReference type="ChEBI" id="CHEBI:57986"/>
        <dbReference type="ChEBI" id="CHEBI:58201"/>
        <dbReference type="EC" id="2.5.1.9"/>
    </reaction>
</comment>
<keyword evidence="8" id="KW-0808">Transferase</keyword>
<organism evidence="13 14">
    <name type="scientific">Umboniibacter marinipuniceus</name>
    <dbReference type="NCBI Taxonomy" id="569599"/>
    <lineage>
        <taxon>Bacteria</taxon>
        <taxon>Pseudomonadati</taxon>
        <taxon>Pseudomonadota</taxon>
        <taxon>Gammaproteobacteria</taxon>
        <taxon>Cellvibrionales</taxon>
        <taxon>Cellvibrionaceae</taxon>
        <taxon>Umboniibacter</taxon>
    </lineage>
</organism>
<sequence>MFTGLVEADGVIEQRQSRGGDARLRIRSSTLDFADVKLGDSIATNGVCLTVVEFGTDYFSADVSNETLALSTLANLAIGTRVNLEKAMLPTTRFGGHMVSGHVDGTAKIIEINRDGRAWDYHLSLPMELARYVAHKGSICVDGVSLTVNDVSEQQCRLTIVPHTAEKTQIANYQVGDLVNIEVDMIARYLERLLLSPKEQNRSSGVTLDSLRHAGFIKN</sequence>
<dbReference type="FunFam" id="2.40.30.20:FF:000004">
    <property type="entry name" value="Riboflavin synthase, alpha subunit"/>
    <property type="match status" value="1"/>
</dbReference>
<evidence type="ECO:0000256" key="9">
    <source>
        <dbReference type="ARBA" id="ARBA00022737"/>
    </source>
</evidence>
<dbReference type="PROSITE" id="PS51177">
    <property type="entry name" value="LUMAZINE_BIND"/>
    <property type="match status" value="2"/>
</dbReference>
<dbReference type="NCBIfam" id="NF009566">
    <property type="entry name" value="PRK13020.1"/>
    <property type="match status" value="1"/>
</dbReference>
<dbReference type="GO" id="GO:0004746">
    <property type="term" value="F:riboflavin synthase activity"/>
    <property type="evidence" value="ECO:0007669"/>
    <property type="project" value="UniProtKB-UniRule"/>
</dbReference>
<keyword evidence="9" id="KW-0677">Repeat</keyword>
<reference evidence="13 14" key="1">
    <citation type="submission" date="2018-10" db="EMBL/GenBank/DDBJ databases">
        <title>Genomic Encyclopedia of Type Strains, Phase IV (KMG-IV): sequencing the most valuable type-strain genomes for metagenomic binning, comparative biology and taxonomic classification.</title>
        <authorList>
            <person name="Goeker M."/>
        </authorList>
    </citation>
    <scope>NUCLEOTIDE SEQUENCE [LARGE SCALE GENOMIC DNA]</scope>
    <source>
        <strain evidence="13 14">DSM 25080</strain>
    </source>
</reference>
<evidence type="ECO:0000256" key="10">
    <source>
        <dbReference type="NCBIfam" id="TIGR00187"/>
    </source>
</evidence>
<dbReference type="EC" id="2.5.1.9" evidence="5 10"/>
<dbReference type="Pfam" id="PF00677">
    <property type="entry name" value="Lum_binding"/>
    <property type="match status" value="2"/>
</dbReference>
<protein>
    <recommendedName>
        <fullName evidence="6 10">Riboflavin synthase</fullName>
        <ecNumber evidence="5 10">2.5.1.9</ecNumber>
    </recommendedName>
</protein>
<dbReference type="SUPFAM" id="SSF63380">
    <property type="entry name" value="Riboflavin synthase domain-like"/>
    <property type="match status" value="2"/>
</dbReference>
<gene>
    <name evidence="13" type="ORF">DFR27_0351</name>
</gene>
<dbReference type="NCBIfam" id="TIGR00187">
    <property type="entry name" value="ribE"/>
    <property type="match status" value="1"/>
</dbReference>
<comment type="caution">
    <text evidence="13">The sequence shown here is derived from an EMBL/GenBank/DDBJ whole genome shotgun (WGS) entry which is preliminary data.</text>
</comment>
<dbReference type="PANTHER" id="PTHR21098:SF12">
    <property type="entry name" value="RIBOFLAVIN SYNTHASE"/>
    <property type="match status" value="1"/>
</dbReference>
<evidence type="ECO:0000256" key="5">
    <source>
        <dbReference type="ARBA" id="ARBA00012827"/>
    </source>
</evidence>
<dbReference type="InterPro" id="IPR023366">
    <property type="entry name" value="ATP_synth_asu-like_sf"/>
</dbReference>
<dbReference type="PANTHER" id="PTHR21098">
    <property type="entry name" value="RIBOFLAVIN SYNTHASE ALPHA CHAIN"/>
    <property type="match status" value="1"/>
</dbReference>
<comment type="subunit">
    <text evidence="4">Homotrimer.</text>
</comment>
<dbReference type="Gene3D" id="2.40.30.20">
    <property type="match status" value="2"/>
</dbReference>
<evidence type="ECO:0000256" key="1">
    <source>
        <dbReference type="ARBA" id="ARBA00000968"/>
    </source>
</evidence>
<evidence type="ECO:0000256" key="8">
    <source>
        <dbReference type="ARBA" id="ARBA00022679"/>
    </source>
</evidence>
<feature type="domain" description="Lumazine-binding" evidence="12">
    <location>
        <begin position="1"/>
        <end position="97"/>
    </location>
</feature>
<accession>A0A3M0ATY6</accession>
<dbReference type="GO" id="GO:0009231">
    <property type="term" value="P:riboflavin biosynthetic process"/>
    <property type="evidence" value="ECO:0007669"/>
    <property type="project" value="UniProtKB-KW"/>
</dbReference>
<keyword evidence="7" id="KW-0686">Riboflavin biosynthesis</keyword>
<feature type="repeat" description="Lumazine-binding" evidence="11">
    <location>
        <begin position="1"/>
        <end position="97"/>
    </location>
</feature>
<evidence type="ECO:0000256" key="7">
    <source>
        <dbReference type="ARBA" id="ARBA00022619"/>
    </source>
</evidence>
<comment type="pathway">
    <text evidence="3">Cofactor biosynthesis; riboflavin biosynthesis; riboflavin from 2-hydroxy-3-oxobutyl phosphate and 5-amino-6-(D-ribitylamino)uracil: step 2/2.</text>
</comment>
<dbReference type="AlphaFoldDB" id="A0A3M0ATY6"/>
<comment type="function">
    <text evidence="2">Catalyzes the dismutation of two molecules of 6,7-dimethyl-8-ribityllumazine, resulting in the formation of riboflavin and 5-amino-6-(D-ribitylamino)uracil.</text>
</comment>
<proteinExistence type="predicted"/>
<evidence type="ECO:0000313" key="13">
    <source>
        <dbReference type="EMBL" id="RMA82402.1"/>
    </source>
</evidence>
<evidence type="ECO:0000256" key="6">
    <source>
        <dbReference type="ARBA" id="ARBA00013950"/>
    </source>
</evidence>
<evidence type="ECO:0000256" key="4">
    <source>
        <dbReference type="ARBA" id="ARBA00011233"/>
    </source>
</evidence>
<dbReference type="InterPro" id="IPR001783">
    <property type="entry name" value="Lumazine-bd"/>
</dbReference>
<evidence type="ECO:0000256" key="11">
    <source>
        <dbReference type="PROSITE-ProRule" id="PRU00524"/>
    </source>
</evidence>
<dbReference type="RefSeq" id="WP_121875737.1">
    <property type="nucleotide sequence ID" value="NZ_REFJ01000001.1"/>
</dbReference>
<evidence type="ECO:0000256" key="3">
    <source>
        <dbReference type="ARBA" id="ARBA00004887"/>
    </source>
</evidence>
<keyword evidence="14" id="KW-1185">Reference proteome</keyword>
<feature type="domain" description="Lumazine-binding" evidence="12">
    <location>
        <begin position="98"/>
        <end position="194"/>
    </location>
</feature>
<dbReference type="NCBIfam" id="NF006767">
    <property type="entry name" value="PRK09289.1"/>
    <property type="match status" value="1"/>
</dbReference>
<dbReference type="OrthoDB" id="9788537at2"/>
<dbReference type="FunFam" id="2.40.30.20:FF:000003">
    <property type="entry name" value="Riboflavin synthase, alpha subunit"/>
    <property type="match status" value="1"/>
</dbReference>
<dbReference type="EMBL" id="REFJ01000001">
    <property type="protein sequence ID" value="RMA82402.1"/>
    <property type="molecule type" value="Genomic_DNA"/>
</dbReference>
<dbReference type="InterPro" id="IPR026017">
    <property type="entry name" value="Lumazine-bd_dom"/>
</dbReference>
<evidence type="ECO:0000313" key="14">
    <source>
        <dbReference type="Proteomes" id="UP000267187"/>
    </source>
</evidence>